<feature type="compositionally biased region" description="Low complexity" evidence="1">
    <location>
        <begin position="268"/>
        <end position="284"/>
    </location>
</feature>
<dbReference type="GO" id="GO:0005783">
    <property type="term" value="C:endoplasmic reticulum"/>
    <property type="evidence" value="ECO:0007669"/>
    <property type="project" value="TreeGrafter"/>
</dbReference>
<keyword evidence="2" id="KW-1133">Transmembrane helix</keyword>
<feature type="transmembrane region" description="Helical" evidence="2">
    <location>
        <begin position="390"/>
        <end position="411"/>
    </location>
</feature>
<gene>
    <name evidence="4" type="ORF">GMORB2_5456</name>
</gene>
<dbReference type="GO" id="GO:0036503">
    <property type="term" value="P:ERAD pathway"/>
    <property type="evidence" value="ECO:0007669"/>
    <property type="project" value="TreeGrafter"/>
</dbReference>
<sequence length="468" mass="52158">MFYQGSLQEGISTAVGQQKLVLCFVTGTHSTDSYSAKQYHENDESQKWENDSSVFSKLNTLIKNQAVALRLRAGSEEAGYLAQIFPLPQTPTVVIIKNGELKEYITPGVSQDDFTRRIHTAFSAQPTTASQHQEPSSSSPAQTQNDDPPPTRYAQESEQSENVRRVLAERAARLQAEKEEAERKAKEERAKAKERAKAEAEAGADSDAARAHKQAELLKKRKKKEDSERRRILQRIEADREERRQVAAERRRQRASGGSERSSVDAMSLSPDSRTTTSSSRLSSTTALQIRLFDGSTMRSRFPTESTTLKDVRRWVDEGRNDGALPYTFKQVLTPMPNRNIDETEESRDLGDLQLSPSSTLVLIPVQRYASAYGGGAGPDSNLFVRIIRLLLGSLAWILAMIGLGGVGARASHEPTSSQRQSGGDTPPQVRHSRVAGFQNPEDRRRDQQLYNGNSLNFEPNPDDEEKR</sequence>
<feature type="region of interest" description="Disordered" evidence="1">
    <location>
        <begin position="174"/>
        <end position="284"/>
    </location>
</feature>
<dbReference type="AlphaFoldDB" id="A0A9P5D6I3"/>
<dbReference type="PANTHER" id="PTHR46424">
    <property type="entry name" value="UBX DOMAIN-CONTAINING PROTEIN 4"/>
    <property type="match status" value="1"/>
</dbReference>
<dbReference type="Gene3D" id="3.10.20.90">
    <property type="entry name" value="Phosphatidylinositol 3-kinase Catalytic Subunit, Chain A, domain 1"/>
    <property type="match status" value="1"/>
</dbReference>
<keyword evidence="5" id="KW-1185">Reference proteome</keyword>
<feature type="compositionally biased region" description="Basic and acidic residues" evidence="1">
    <location>
        <begin position="174"/>
        <end position="200"/>
    </location>
</feature>
<dbReference type="Proteomes" id="UP000749293">
    <property type="component" value="Unassembled WGS sequence"/>
</dbReference>
<feature type="region of interest" description="Disordered" evidence="1">
    <location>
        <begin position="408"/>
        <end position="468"/>
    </location>
</feature>
<dbReference type="Pfam" id="PF23187">
    <property type="entry name" value="UBX7_N"/>
    <property type="match status" value="1"/>
</dbReference>
<keyword evidence="2" id="KW-0472">Membrane</keyword>
<evidence type="ECO:0000259" key="3">
    <source>
        <dbReference type="PROSITE" id="PS50033"/>
    </source>
</evidence>
<evidence type="ECO:0000313" key="5">
    <source>
        <dbReference type="Proteomes" id="UP000749293"/>
    </source>
</evidence>
<dbReference type="RefSeq" id="XP_035323442.1">
    <property type="nucleotide sequence ID" value="XM_035467430.1"/>
</dbReference>
<feature type="domain" description="UBX" evidence="3">
    <location>
        <begin position="281"/>
        <end position="363"/>
    </location>
</feature>
<feature type="compositionally biased region" description="Polar residues" evidence="1">
    <location>
        <begin position="124"/>
        <end position="146"/>
    </location>
</feature>
<feature type="compositionally biased region" description="Polar residues" evidence="1">
    <location>
        <begin position="449"/>
        <end position="458"/>
    </location>
</feature>
<dbReference type="InterPro" id="IPR001012">
    <property type="entry name" value="UBX_dom"/>
</dbReference>
<feature type="compositionally biased region" description="Basic and acidic residues" evidence="1">
    <location>
        <begin position="207"/>
        <end position="250"/>
    </location>
</feature>
<keyword evidence="2" id="KW-0812">Transmembrane</keyword>
<reference evidence="4" key="1">
    <citation type="submission" date="2020-03" db="EMBL/GenBank/DDBJ databases">
        <title>Site-based positive gene gene selection in Geosmithia morbida across the United States reveals a broad range of putative effectors and factors for local host and environmental adapation.</title>
        <authorList>
            <person name="Onufrak A."/>
            <person name="Murdoch R.W."/>
            <person name="Gazis R."/>
            <person name="Huff M."/>
            <person name="Staton M."/>
            <person name="Klingeman W."/>
            <person name="Hadziabdic D."/>
        </authorList>
    </citation>
    <scope>NUCLEOTIDE SEQUENCE</scope>
    <source>
        <strain evidence="4">1262</strain>
    </source>
</reference>
<feature type="region of interest" description="Disordered" evidence="1">
    <location>
        <begin position="124"/>
        <end position="162"/>
    </location>
</feature>
<name>A0A9P5D6I3_9HYPO</name>
<proteinExistence type="predicted"/>
<dbReference type="PROSITE" id="PS50033">
    <property type="entry name" value="UBX"/>
    <property type="match status" value="1"/>
</dbReference>
<organism evidence="4 5">
    <name type="scientific">Geosmithia morbida</name>
    <dbReference type="NCBI Taxonomy" id="1094350"/>
    <lineage>
        <taxon>Eukaryota</taxon>
        <taxon>Fungi</taxon>
        <taxon>Dikarya</taxon>
        <taxon>Ascomycota</taxon>
        <taxon>Pezizomycotina</taxon>
        <taxon>Sordariomycetes</taxon>
        <taxon>Hypocreomycetidae</taxon>
        <taxon>Hypocreales</taxon>
        <taxon>Bionectriaceae</taxon>
        <taxon>Geosmithia</taxon>
    </lineage>
</organism>
<dbReference type="OrthoDB" id="2445133at2759"/>
<evidence type="ECO:0000313" key="4">
    <source>
        <dbReference type="EMBL" id="KAF4124790.1"/>
    </source>
</evidence>
<dbReference type="Pfam" id="PF00789">
    <property type="entry name" value="UBX"/>
    <property type="match status" value="1"/>
</dbReference>
<evidence type="ECO:0000256" key="2">
    <source>
        <dbReference type="SAM" id="Phobius"/>
    </source>
</evidence>
<dbReference type="PANTHER" id="PTHR46424:SF1">
    <property type="entry name" value="UBX DOMAIN-CONTAINING PROTEIN 4"/>
    <property type="match status" value="1"/>
</dbReference>
<dbReference type="SUPFAM" id="SSF54236">
    <property type="entry name" value="Ubiquitin-like"/>
    <property type="match status" value="1"/>
</dbReference>
<dbReference type="CDD" id="cd01767">
    <property type="entry name" value="UBX"/>
    <property type="match status" value="1"/>
</dbReference>
<dbReference type="InterPro" id="IPR029071">
    <property type="entry name" value="Ubiquitin-like_domsf"/>
</dbReference>
<accession>A0A9P5D6I3</accession>
<dbReference type="SMART" id="SM00166">
    <property type="entry name" value="UBX"/>
    <property type="match status" value="1"/>
</dbReference>
<feature type="compositionally biased region" description="Polar residues" evidence="1">
    <location>
        <begin position="414"/>
        <end position="424"/>
    </location>
</feature>
<protein>
    <submittedName>
        <fullName evidence="4">UBX protein</fullName>
    </submittedName>
</protein>
<dbReference type="EMBL" id="JAANYQ010000004">
    <property type="protein sequence ID" value="KAF4124790.1"/>
    <property type="molecule type" value="Genomic_DNA"/>
</dbReference>
<comment type="caution">
    <text evidence="4">The sequence shown here is derived from an EMBL/GenBank/DDBJ whole genome shotgun (WGS) entry which is preliminary data.</text>
</comment>
<dbReference type="GeneID" id="55971684"/>
<evidence type="ECO:0000256" key="1">
    <source>
        <dbReference type="SAM" id="MobiDB-lite"/>
    </source>
</evidence>